<dbReference type="EMBL" id="JARJLG010000055">
    <property type="protein sequence ID" value="KAJ7758455.1"/>
    <property type="molecule type" value="Genomic_DNA"/>
</dbReference>
<evidence type="ECO:0000313" key="3">
    <source>
        <dbReference type="EMBL" id="KAJ7758455.1"/>
    </source>
</evidence>
<keyword evidence="2" id="KW-0732">Signal</keyword>
<evidence type="ECO:0000256" key="1">
    <source>
        <dbReference type="SAM" id="MobiDB-lite"/>
    </source>
</evidence>
<dbReference type="AlphaFoldDB" id="A0AAD7J7J4"/>
<comment type="caution">
    <text evidence="3">The sequence shown here is derived from an EMBL/GenBank/DDBJ whole genome shotgun (WGS) entry which is preliminary data.</text>
</comment>
<evidence type="ECO:0000313" key="4">
    <source>
        <dbReference type="Proteomes" id="UP001215280"/>
    </source>
</evidence>
<reference evidence="3" key="1">
    <citation type="submission" date="2023-03" db="EMBL/GenBank/DDBJ databases">
        <title>Massive genome expansion in bonnet fungi (Mycena s.s.) driven by repeated elements and novel gene families across ecological guilds.</title>
        <authorList>
            <consortium name="Lawrence Berkeley National Laboratory"/>
            <person name="Harder C.B."/>
            <person name="Miyauchi S."/>
            <person name="Viragh M."/>
            <person name="Kuo A."/>
            <person name="Thoen E."/>
            <person name="Andreopoulos B."/>
            <person name="Lu D."/>
            <person name="Skrede I."/>
            <person name="Drula E."/>
            <person name="Henrissat B."/>
            <person name="Morin E."/>
            <person name="Kohler A."/>
            <person name="Barry K."/>
            <person name="LaButti K."/>
            <person name="Morin E."/>
            <person name="Salamov A."/>
            <person name="Lipzen A."/>
            <person name="Mereny Z."/>
            <person name="Hegedus B."/>
            <person name="Baldrian P."/>
            <person name="Stursova M."/>
            <person name="Weitz H."/>
            <person name="Taylor A."/>
            <person name="Grigoriev I.V."/>
            <person name="Nagy L.G."/>
            <person name="Martin F."/>
            <person name="Kauserud H."/>
        </authorList>
    </citation>
    <scope>NUCLEOTIDE SEQUENCE</scope>
    <source>
        <strain evidence="3">CBHHK188m</strain>
    </source>
</reference>
<organism evidence="3 4">
    <name type="scientific">Mycena maculata</name>
    <dbReference type="NCBI Taxonomy" id="230809"/>
    <lineage>
        <taxon>Eukaryota</taxon>
        <taxon>Fungi</taxon>
        <taxon>Dikarya</taxon>
        <taxon>Basidiomycota</taxon>
        <taxon>Agaricomycotina</taxon>
        <taxon>Agaricomycetes</taxon>
        <taxon>Agaricomycetidae</taxon>
        <taxon>Agaricales</taxon>
        <taxon>Marasmiineae</taxon>
        <taxon>Mycenaceae</taxon>
        <taxon>Mycena</taxon>
    </lineage>
</organism>
<feature type="compositionally biased region" description="Basic residues" evidence="1">
    <location>
        <begin position="196"/>
        <end position="212"/>
    </location>
</feature>
<dbReference type="Proteomes" id="UP001215280">
    <property type="component" value="Unassembled WGS sequence"/>
</dbReference>
<feature type="region of interest" description="Disordered" evidence="1">
    <location>
        <begin position="156"/>
        <end position="212"/>
    </location>
</feature>
<feature type="chain" id="PRO_5042162376" evidence="2">
    <location>
        <begin position="17"/>
        <end position="212"/>
    </location>
</feature>
<sequence length="212" mass="21536">MIAAIALLAFVATGLAQGDATGVTLWQFGSPRLLDAEVTLPLLPLGTASGGVETTYLFQGVNPATVVTIDETGFSTEVIPSTAPRTIVASASGWFEIFGSTTGIACSFVNSDFGQCVDGTSTVPANSGVPTPDVLQLSLTTALEPTSIIVSPFIASSSSSSSVTPSSSSSSSTAEENPPKKSSPVGAIVGEDGKGRSRKRSLPAHWHAPGHK</sequence>
<name>A0AAD7J7J4_9AGAR</name>
<proteinExistence type="predicted"/>
<feature type="signal peptide" evidence="2">
    <location>
        <begin position="1"/>
        <end position="16"/>
    </location>
</feature>
<keyword evidence="4" id="KW-1185">Reference proteome</keyword>
<evidence type="ECO:0000256" key="2">
    <source>
        <dbReference type="SAM" id="SignalP"/>
    </source>
</evidence>
<gene>
    <name evidence="3" type="ORF">DFH07DRAFT_449545</name>
</gene>
<feature type="compositionally biased region" description="Low complexity" evidence="1">
    <location>
        <begin position="156"/>
        <end position="174"/>
    </location>
</feature>
<protein>
    <submittedName>
        <fullName evidence="3">Uncharacterized protein</fullName>
    </submittedName>
</protein>
<accession>A0AAD7J7J4</accession>